<dbReference type="EMBL" id="JAEUBG010001287">
    <property type="protein sequence ID" value="KAH3686629.1"/>
    <property type="molecule type" value="Genomic_DNA"/>
</dbReference>
<keyword evidence="2" id="KW-1185">Reference proteome</keyword>
<sequence length="120" mass="13197">MIDPVFNSELPINSFSSMMSSSSESSSKNLSLSSLFNGAVAGEDSSVLNGFMRWDREIELTVEINEIDEIVMIRLQTKVAQDNIGENELIDCGAWMVGGYGLLSGYDDGFSLWQCDKLVV</sequence>
<comment type="caution">
    <text evidence="1">The sequence shown here is derived from an EMBL/GenBank/DDBJ whole genome shotgun (WGS) entry which is preliminary data.</text>
</comment>
<organism evidence="1 2">
    <name type="scientific">Wickerhamomyces pijperi</name>
    <name type="common">Yeast</name>
    <name type="synonym">Pichia pijperi</name>
    <dbReference type="NCBI Taxonomy" id="599730"/>
    <lineage>
        <taxon>Eukaryota</taxon>
        <taxon>Fungi</taxon>
        <taxon>Dikarya</taxon>
        <taxon>Ascomycota</taxon>
        <taxon>Saccharomycotina</taxon>
        <taxon>Saccharomycetes</taxon>
        <taxon>Phaffomycetales</taxon>
        <taxon>Wickerhamomycetaceae</taxon>
        <taxon>Wickerhamomyces</taxon>
    </lineage>
</organism>
<proteinExistence type="predicted"/>
<gene>
    <name evidence="1" type="ORF">WICPIJ_002379</name>
</gene>
<accession>A0A9P8TPW3</accession>
<name>A0A9P8TPW3_WICPI</name>
<dbReference type="Proteomes" id="UP000774326">
    <property type="component" value="Unassembled WGS sequence"/>
</dbReference>
<dbReference type="AlphaFoldDB" id="A0A9P8TPW3"/>
<reference evidence="1" key="2">
    <citation type="submission" date="2021-01" db="EMBL/GenBank/DDBJ databases">
        <authorList>
            <person name="Schikora-Tamarit M.A."/>
        </authorList>
    </citation>
    <scope>NUCLEOTIDE SEQUENCE</scope>
    <source>
        <strain evidence="1">CBS2887</strain>
    </source>
</reference>
<protein>
    <submittedName>
        <fullName evidence="1">Uncharacterized protein</fullName>
    </submittedName>
</protein>
<evidence type="ECO:0000313" key="2">
    <source>
        <dbReference type="Proteomes" id="UP000774326"/>
    </source>
</evidence>
<evidence type="ECO:0000313" key="1">
    <source>
        <dbReference type="EMBL" id="KAH3686629.1"/>
    </source>
</evidence>
<reference evidence="1" key="1">
    <citation type="journal article" date="2021" name="Open Biol.">
        <title>Shared evolutionary footprints suggest mitochondrial oxidative damage underlies multiple complex I losses in fungi.</title>
        <authorList>
            <person name="Schikora-Tamarit M.A."/>
            <person name="Marcet-Houben M."/>
            <person name="Nosek J."/>
            <person name="Gabaldon T."/>
        </authorList>
    </citation>
    <scope>NUCLEOTIDE SEQUENCE</scope>
    <source>
        <strain evidence="1">CBS2887</strain>
    </source>
</reference>